<accession>A0A6A6TWP2</accession>
<reference evidence="2" key="1">
    <citation type="journal article" date="2020" name="Stud. Mycol.">
        <title>101 Dothideomycetes genomes: a test case for predicting lifestyles and emergence of pathogens.</title>
        <authorList>
            <person name="Haridas S."/>
            <person name="Albert R."/>
            <person name="Binder M."/>
            <person name="Bloem J."/>
            <person name="Labutti K."/>
            <person name="Salamov A."/>
            <person name="Andreopoulos B."/>
            <person name="Baker S."/>
            <person name="Barry K."/>
            <person name="Bills G."/>
            <person name="Bluhm B."/>
            <person name="Cannon C."/>
            <person name="Castanera R."/>
            <person name="Culley D."/>
            <person name="Daum C."/>
            <person name="Ezra D."/>
            <person name="Gonzalez J."/>
            <person name="Henrissat B."/>
            <person name="Kuo A."/>
            <person name="Liang C."/>
            <person name="Lipzen A."/>
            <person name="Lutzoni F."/>
            <person name="Magnuson J."/>
            <person name="Mondo S."/>
            <person name="Nolan M."/>
            <person name="Ohm R."/>
            <person name="Pangilinan J."/>
            <person name="Park H.-J."/>
            <person name="Ramirez L."/>
            <person name="Alfaro M."/>
            <person name="Sun H."/>
            <person name="Tritt A."/>
            <person name="Yoshinaga Y."/>
            <person name="Zwiers L.-H."/>
            <person name="Turgeon B."/>
            <person name="Goodwin S."/>
            <person name="Spatafora J."/>
            <person name="Crous P."/>
            <person name="Grigoriev I."/>
        </authorList>
    </citation>
    <scope>NUCLEOTIDE SEQUENCE</scope>
    <source>
        <strain evidence="2">CBS 115976</strain>
    </source>
</reference>
<evidence type="ECO:0000256" key="1">
    <source>
        <dbReference type="SAM" id="SignalP"/>
    </source>
</evidence>
<keyword evidence="3" id="KW-1185">Reference proteome</keyword>
<evidence type="ECO:0000313" key="2">
    <source>
        <dbReference type="EMBL" id="KAF2664150.1"/>
    </source>
</evidence>
<organism evidence="2 3">
    <name type="scientific">Microthyrium microscopicum</name>
    <dbReference type="NCBI Taxonomy" id="703497"/>
    <lineage>
        <taxon>Eukaryota</taxon>
        <taxon>Fungi</taxon>
        <taxon>Dikarya</taxon>
        <taxon>Ascomycota</taxon>
        <taxon>Pezizomycotina</taxon>
        <taxon>Dothideomycetes</taxon>
        <taxon>Dothideomycetes incertae sedis</taxon>
        <taxon>Microthyriales</taxon>
        <taxon>Microthyriaceae</taxon>
        <taxon>Microthyrium</taxon>
    </lineage>
</organism>
<gene>
    <name evidence="2" type="ORF">BT63DRAFT_429682</name>
</gene>
<dbReference type="Proteomes" id="UP000799302">
    <property type="component" value="Unassembled WGS sequence"/>
</dbReference>
<feature type="chain" id="PRO_5025633296" evidence="1">
    <location>
        <begin position="18"/>
        <end position="78"/>
    </location>
</feature>
<protein>
    <submittedName>
        <fullName evidence="2">Uncharacterized protein</fullName>
    </submittedName>
</protein>
<feature type="signal peptide" evidence="1">
    <location>
        <begin position="1"/>
        <end position="17"/>
    </location>
</feature>
<keyword evidence="1" id="KW-0732">Signal</keyword>
<dbReference type="AlphaFoldDB" id="A0A6A6TWP2"/>
<name>A0A6A6TWP2_9PEZI</name>
<proteinExistence type="predicted"/>
<evidence type="ECO:0000313" key="3">
    <source>
        <dbReference type="Proteomes" id="UP000799302"/>
    </source>
</evidence>
<sequence>MRYSIISLLVLISSVLAMPAAEVKRDGMSKRYNVAHEMLKKRAECSTIPCYADDTCVDEGCVTCSYAGGALQGVCQDY</sequence>
<dbReference type="EMBL" id="MU004243">
    <property type="protein sequence ID" value="KAF2664150.1"/>
    <property type="molecule type" value="Genomic_DNA"/>
</dbReference>